<reference evidence="5" key="1">
    <citation type="submission" date="2019-10" db="EMBL/GenBank/DDBJ databases">
        <title>Lacipirellula parvula gen. nov., sp. nov., representing a lineage of planctomycetes widespread in freshwater anoxic habitats, and description of the family Lacipirellulaceae.</title>
        <authorList>
            <person name="Dedysh S.N."/>
            <person name="Kulichevskaya I.S."/>
            <person name="Beletsky A.V."/>
            <person name="Rakitin A.L."/>
            <person name="Mardanov A.V."/>
            <person name="Ivanova A.A."/>
            <person name="Saltykova V.X."/>
            <person name="Rijpstra W.I.C."/>
            <person name="Sinninghe Damste J.S."/>
            <person name="Ravin N.V."/>
        </authorList>
    </citation>
    <scope>NUCLEOTIDE SEQUENCE [LARGE SCALE GENOMIC DNA]</scope>
    <source>
        <strain evidence="5">PX69</strain>
    </source>
</reference>
<evidence type="ECO:0000313" key="5">
    <source>
        <dbReference type="Proteomes" id="UP000326837"/>
    </source>
</evidence>
<dbReference type="InterPro" id="IPR006860">
    <property type="entry name" value="FecR"/>
</dbReference>
<dbReference type="Proteomes" id="UP000326837">
    <property type="component" value="Chromosome"/>
</dbReference>
<proteinExistence type="predicted"/>
<organism evidence="4 5">
    <name type="scientific">Lacipirellula parvula</name>
    <dbReference type="NCBI Taxonomy" id="2650471"/>
    <lineage>
        <taxon>Bacteria</taxon>
        <taxon>Pseudomonadati</taxon>
        <taxon>Planctomycetota</taxon>
        <taxon>Planctomycetia</taxon>
        <taxon>Pirellulales</taxon>
        <taxon>Lacipirellulaceae</taxon>
        <taxon>Lacipirellula</taxon>
    </lineage>
</organism>
<feature type="transmembrane region" description="Helical" evidence="2">
    <location>
        <begin position="98"/>
        <end position="119"/>
    </location>
</feature>
<keyword evidence="2" id="KW-0812">Transmembrane</keyword>
<feature type="domain" description="FecR protein" evidence="3">
    <location>
        <begin position="226"/>
        <end position="283"/>
    </location>
</feature>
<dbReference type="AlphaFoldDB" id="A0A5K7XGN8"/>
<dbReference type="GO" id="GO:0016989">
    <property type="term" value="F:sigma factor antagonist activity"/>
    <property type="evidence" value="ECO:0007669"/>
    <property type="project" value="TreeGrafter"/>
</dbReference>
<evidence type="ECO:0000256" key="1">
    <source>
        <dbReference type="SAM" id="MobiDB-lite"/>
    </source>
</evidence>
<dbReference type="PANTHER" id="PTHR30273">
    <property type="entry name" value="PERIPLASMIC SIGNAL SENSOR AND SIGMA FACTOR ACTIVATOR FECR-RELATED"/>
    <property type="match status" value="1"/>
</dbReference>
<dbReference type="InterPro" id="IPR012373">
    <property type="entry name" value="Ferrdict_sens_TM"/>
</dbReference>
<name>A0A5K7XGN8_9BACT</name>
<sequence>MMNEQDEAFRRVHDLVAAKLDGAATAEELAELKQLLHDEPALREVYVEYIQDTASLRWSFAHTTVPIEDDAVAEPYGSLRVASADAVEARATQRSRPAWRALLAVAAAALIGAGTYLLFFAGQGSGPAAGGPAGPLAASEAAAQAEESAAADDPNVVAPAAGERAASVATVTRTIDAVWENEREFPELSRLQVGQEVALRSGQIELIFDTGVEVVVIGPAHFKVNSHESMFSDRGTISARVGAAGIGFTIDTPTARVIDLGTEFGVAIGDDGETEVAVFQGIVDLEYGSSPDADADRRRLNKGEALRVGANGRVDRVMAIASDRFPVSASVRPSDGPETPIIRDVTDNIRAGDSNKFYRIVRSGLHEDSPAFVDRDHQWNSLTDKGLPLDLEGAEYVMPFNDDKFHEDLAVWVDVGQPANFYVFYSDSMDPPQWLKDDFVDTGVDVGLDEAKSVYHKNFALGAGAGESVDMTFSVWKQEVREPRVVQLGSVNKHRATFGYNMYGIATAPLKAKPIAAEVVQ</sequence>
<dbReference type="PANTHER" id="PTHR30273:SF2">
    <property type="entry name" value="PROTEIN FECR"/>
    <property type="match status" value="1"/>
</dbReference>
<keyword evidence="2" id="KW-1133">Transmembrane helix</keyword>
<feature type="compositionally biased region" description="Low complexity" evidence="1">
    <location>
        <begin position="134"/>
        <end position="152"/>
    </location>
</feature>
<gene>
    <name evidence="4" type="ORF">PLANPX_5676</name>
</gene>
<dbReference type="RefSeq" id="WP_152101308.1">
    <property type="nucleotide sequence ID" value="NZ_AP021861.1"/>
</dbReference>
<keyword evidence="2" id="KW-0472">Membrane</keyword>
<protein>
    <recommendedName>
        <fullName evidence="3">FecR protein domain-containing protein</fullName>
    </recommendedName>
</protein>
<dbReference type="EMBL" id="AP021861">
    <property type="protein sequence ID" value="BBO36064.1"/>
    <property type="molecule type" value="Genomic_DNA"/>
</dbReference>
<evidence type="ECO:0000256" key="2">
    <source>
        <dbReference type="SAM" id="Phobius"/>
    </source>
</evidence>
<dbReference type="KEGG" id="lpav:PLANPX_5676"/>
<evidence type="ECO:0000259" key="3">
    <source>
        <dbReference type="Pfam" id="PF04773"/>
    </source>
</evidence>
<accession>A0A5K7XGN8</accession>
<evidence type="ECO:0000313" key="4">
    <source>
        <dbReference type="EMBL" id="BBO36064.1"/>
    </source>
</evidence>
<dbReference type="Gene3D" id="2.60.120.1440">
    <property type="match status" value="1"/>
</dbReference>
<keyword evidence="5" id="KW-1185">Reference proteome</keyword>
<feature type="region of interest" description="Disordered" evidence="1">
    <location>
        <begin position="130"/>
        <end position="152"/>
    </location>
</feature>
<dbReference type="Pfam" id="PF04773">
    <property type="entry name" value="FecR"/>
    <property type="match status" value="1"/>
</dbReference>